<dbReference type="PANTHER" id="PTHR30413:SF10">
    <property type="entry name" value="CAPSULE POLYSACCHARIDE EXPORT INNER-MEMBRANE PROTEIN CTRC"/>
    <property type="match status" value="1"/>
</dbReference>
<evidence type="ECO:0000259" key="9">
    <source>
        <dbReference type="Pfam" id="PF01061"/>
    </source>
</evidence>
<dbReference type="EMBL" id="JACBNY010000024">
    <property type="protein sequence ID" value="MBA0017427.1"/>
    <property type="molecule type" value="Genomic_DNA"/>
</dbReference>
<proteinExistence type="inferred from homology"/>
<feature type="transmembrane region" description="Helical" evidence="8">
    <location>
        <begin position="149"/>
        <end position="170"/>
    </location>
</feature>
<accession>A0A7V8SKH9</accession>
<dbReference type="AlphaFoldDB" id="A0A7V8SKH9"/>
<evidence type="ECO:0000256" key="5">
    <source>
        <dbReference type="ARBA" id="ARBA00022692"/>
    </source>
</evidence>
<name>A0A7V8SKH9_9LACT</name>
<evidence type="ECO:0000256" key="3">
    <source>
        <dbReference type="ARBA" id="ARBA00022448"/>
    </source>
</evidence>
<keyword evidence="4" id="KW-1003">Cell membrane</keyword>
<evidence type="ECO:0000256" key="7">
    <source>
        <dbReference type="ARBA" id="ARBA00023136"/>
    </source>
</evidence>
<evidence type="ECO:0000256" key="8">
    <source>
        <dbReference type="SAM" id="Phobius"/>
    </source>
</evidence>
<keyword evidence="11" id="KW-1185">Reference proteome</keyword>
<comment type="caution">
    <text evidence="10">The sequence shown here is derived from an EMBL/GenBank/DDBJ whole genome shotgun (WGS) entry which is preliminary data.</text>
</comment>
<feature type="transmembrane region" description="Helical" evidence="8">
    <location>
        <begin position="38"/>
        <end position="59"/>
    </location>
</feature>
<keyword evidence="3" id="KW-0813">Transport</keyword>
<evidence type="ECO:0000313" key="10">
    <source>
        <dbReference type="EMBL" id="MBA0017427.1"/>
    </source>
</evidence>
<evidence type="ECO:0000313" key="11">
    <source>
        <dbReference type="Proteomes" id="UP000530186"/>
    </source>
</evidence>
<dbReference type="Proteomes" id="UP000530186">
    <property type="component" value="Unassembled WGS sequence"/>
</dbReference>
<feature type="transmembrane region" description="Helical" evidence="8">
    <location>
        <begin position="115"/>
        <end position="137"/>
    </location>
</feature>
<keyword evidence="7 8" id="KW-0472">Membrane</keyword>
<gene>
    <name evidence="10" type="ORF">HZR21_09985</name>
</gene>
<dbReference type="GO" id="GO:0140359">
    <property type="term" value="F:ABC-type transporter activity"/>
    <property type="evidence" value="ECO:0007669"/>
    <property type="project" value="InterPro"/>
</dbReference>
<evidence type="ECO:0000256" key="6">
    <source>
        <dbReference type="ARBA" id="ARBA00022989"/>
    </source>
</evidence>
<comment type="subcellular location">
    <subcellularLocation>
        <location evidence="1">Cell membrane</location>
        <topology evidence="1">Multi-pass membrane protein</topology>
    </subcellularLocation>
</comment>
<evidence type="ECO:0000256" key="4">
    <source>
        <dbReference type="ARBA" id="ARBA00022475"/>
    </source>
</evidence>
<evidence type="ECO:0000256" key="1">
    <source>
        <dbReference type="ARBA" id="ARBA00004651"/>
    </source>
</evidence>
<feature type="transmembrane region" description="Helical" evidence="8">
    <location>
        <begin position="71"/>
        <end position="95"/>
    </location>
</feature>
<protein>
    <submittedName>
        <fullName evidence="10">ABC transporter permease</fullName>
    </submittedName>
</protein>
<comment type="similarity">
    <text evidence="2">Belongs to the ABC-2 integral membrane protein family.</text>
</comment>
<evidence type="ECO:0000256" key="2">
    <source>
        <dbReference type="ARBA" id="ARBA00007783"/>
    </source>
</evidence>
<feature type="domain" description="ABC-2 type transporter transmembrane" evidence="9">
    <location>
        <begin position="20"/>
        <end position="171"/>
    </location>
</feature>
<keyword evidence="6 8" id="KW-1133">Transmembrane helix</keyword>
<dbReference type="PANTHER" id="PTHR30413">
    <property type="entry name" value="INNER MEMBRANE TRANSPORT PERMEASE"/>
    <property type="match status" value="1"/>
</dbReference>
<organism evidence="10 11">
    <name type="scientific">Pseudolactococcus laudensis</name>
    <dbReference type="NCBI Taxonomy" id="1494461"/>
    <lineage>
        <taxon>Bacteria</taxon>
        <taxon>Bacillati</taxon>
        <taxon>Bacillota</taxon>
        <taxon>Bacilli</taxon>
        <taxon>Lactobacillales</taxon>
        <taxon>Streptococcaceae</taxon>
        <taxon>Pseudolactococcus</taxon>
    </lineage>
</organism>
<keyword evidence="5 8" id="KW-0812">Transmembrane</keyword>
<dbReference type="Pfam" id="PF01061">
    <property type="entry name" value="ABC2_membrane"/>
    <property type="match status" value="1"/>
</dbReference>
<dbReference type="GO" id="GO:0015920">
    <property type="term" value="P:lipopolysaccharide transport"/>
    <property type="evidence" value="ECO:0007669"/>
    <property type="project" value="TreeGrafter"/>
</dbReference>
<reference evidence="10 11" key="1">
    <citation type="submission" date="2020-07" db="EMBL/GenBank/DDBJ databases">
        <authorList>
            <person name="Hilgarth M."/>
            <person name="Werum V."/>
            <person name="Vogel R.F."/>
        </authorList>
    </citation>
    <scope>NUCLEOTIDE SEQUENCE [LARGE SCALE GENOMIC DNA]</scope>
    <source>
        <strain evidence="10 11">DSM 28961</strain>
    </source>
</reference>
<sequence>MKDVLYYIREQIKYLPLIIRMSKYDTKNNYQNFMLGRIWQYANPIIMATFYYIVFGFIFKRSLGATKVPYLPWMLVGMATWGITNGTILQSLNSIVGQLNLSNTFRFPFSISPTITFVGNIVEYLVILFVAVIFGVLNGLGPSIYWFQIIYYFVAIILFTISMSLLNATLTTIF</sequence>
<dbReference type="GO" id="GO:0005886">
    <property type="term" value="C:plasma membrane"/>
    <property type="evidence" value="ECO:0007669"/>
    <property type="project" value="UniProtKB-SubCell"/>
</dbReference>
<dbReference type="InterPro" id="IPR013525">
    <property type="entry name" value="ABC2_TM"/>
</dbReference>